<dbReference type="SUPFAM" id="SSF49373">
    <property type="entry name" value="Invasin/intimin cell-adhesion fragments"/>
    <property type="match status" value="2"/>
</dbReference>
<evidence type="ECO:0000313" key="3">
    <source>
        <dbReference type="Proteomes" id="UP000570823"/>
    </source>
</evidence>
<dbReference type="SUPFAM" id="SSF53300">
    <property type="entry name" value="vWA-like"/>
    <property type="match status" value="1"/>
</dbReference>
<evidence type="ECO:0000313" key="2">
    <source>
        <dbReference type="EMBL" id="NVO66654.1"/>
    </source>
</evidence>
<dbReference type="RefSeq" id="WP_176788327.1">
    <property type="nucleotide sequence ID" value="NZ_JABXWR010000001.1"/>
</dbReference>
<protein>
    <recommendedName>
        <fullName evidence="1">VWFA domain-containing protein</fullName>
    </recommendedName>
</protein>
<comment type="caution">
    <text evidence="2">The sequence shown here is derived from an EMBL/GenBank/DDBJ whole genome shotgun (WGS) entry which is preliminary data.</text>
</comment>
<dbReference type="OrthoDB" id="112235at2157"/>
<dbReference type="PROSITE" id="PS50234">
    <property type="entry name" value="VWFA"/>
    <property type="match status" value="1"/>
</dbReference>
<dbReference type="InterPro" id="IPR008964">
    <property type="entry name" value="Invasin/intimin_cell_adhesion"/>
</dbReference>
<feature type="domain" description="VWFA" evidence="1">
    <location>
        <begin position="493"/>
        <end position="698"/>
    </location>
</feature>
<organism evidence="2 3">
    <name type="scientific">Methanofollis tationis</name>
    <dbReference type="NCBI Taxonomy" id="81417"/>
    <lineage>
        <taxon>Archaea</taxon>
        <taxon>Methanobacteriati</taxon>
        <taxon>Methanobacteriota</taxon>
        <taxon>Stenosarchaea group</taxon>
        <taxon>Methanomicrobia</taxon>
        <taxon>Methanomicrobiales</taxon>
        <taxon>Methanomicrobiaceae</taxon>
        <taxon>Methanofollis</taxon>
    </lineage>
</organism>
<dbReference type="Proteomes" id="UP000570823">
    <property type="component" value="Unassembled WGS sequence"/>
</dbReference>
<accession>A0A7K4HN22</accession>
<dbReference type="AlphaFoldDB" id="A0A7K4HN22"/>
<evidence type="ECO:0000259" key="1">
    <source>
        <dbReference type="PROSITE" id="PS50234"/>
    </source>
</evidence>
<keyword evidence="3" id="KW-1185">Reference proteome</keyword>
<dbReference type="InterPro" id="IPR002035">
    <property type="entry name" value="VWF_A"/>
</dbReference>
<gene>
    <name evidence="2" type="ORF">HWN36_04860</name>
</gene>
<dbReference type="InterPro" id="IPR013783">
    <property type="entry name" value="Ig-like_fold"/>
</dbReference>
<dbReference type="Gene3D" id="2.60.40.10">
    <property type="entry name" value="Immunoglobulins"/>
    <property type="match status" value="2"/>
</dbReference>
<dbReference type="EMBL" id="JABXWR010000001">
    <property type="protein sequence ID" value="NVO66654.1"/>
    <property type="molecule type" value="Genomic_DNA"/>
</dbReference>
<sequence>MDIPIKNMFLIGFVLLALVTAASGLPTVSVSTDTAWLTAGGSETATVTVQVNDEASRIVSLSSTLGTLSPSIVTTDARGQATTTFTAGTVSGTATITAVFTDENGTPVSASVDLSIDHGTPIEISSLSCPEEGSVGSEVEIALALSDRWDNPVDNANIIENVTFSVGSPGDGAAFIIGDRNAASVSLPVGPDGLVTATLRLSTMAGENIVQITPPGAVGDRYLTILGVADGPPVSIESAYASASCPADGVGTVLIAYTLYDQYGNLCNEAPVRIASSLGEATAVTTNSYGSVLVRYGPKNAPVDVTLTATAAEDASVFTIDTFSFASTDPVNLVLAASPLNMKSLDVDPSSEAGLAAWVTDESGVTVTDNQVDVTFTITDIDGHGATLTADPCLNGGSSTVMQATGDDGVASVTFTPGAFATSEDATGTCTVTATATLNGTVVSRSVDLSWRNYPSFSVSVSASPSTVLIGNEANVTISLAGDGWEFGPAPMDVMMCISRAPTMLDGAPPAIGVVKNVAKDFSAMMDSGADSLGLVSYGCYLDEDVSLDLSLSSGFSTFNASINALSPEDTTNGKGPDKKSGLDLGIALGMAVDELVDHGTSDNKVIVAILDDEFTNGWNRDSWETSAKQKAIDNEVKIYVIILDMPKKNGNSNGNDHNGLEKKIEEMAEDTGAKILKIDGTNCNNYNSDLVAFFAVIKSDLKDATIFETTLDTSLVNVTVTNTTVTDLPVLGGNVLQYQYVDGVSTNIVNQTWVSTTVDDTLDWTDRVLDYDIGTMEYGQTWTANLRFALLQTGTIGLFTDGASKISFSNAAGTTYEQTLPPVYITVFDQETADIFGTSALSIPSLDALGDNNTLSIAVDWTLDYAGEHPESVRQRAQYQYSADNIVWNNLWHDFAVPAVDEDVTGDYSAELDTDKKNGYYRIRIHAWEAISGGAEAWRTTEQPVRIDDGKKIRMKLI</sequence>
<name>A0A7K4HN22_9EURY</name>
<dbReference type="InterPro" id="IPR036465">
    <property type="entry name" value="vWFA_dom_sf"/>
</dbReference>
<reference evidence="2 3" key="1">
    <citation type="submission" date="2020-06" db="EMBL/GenBank/DDBJ databases">
        <title>Methanofollis fontis sp. nov., a methanogen isolated from marine sediments near a cold seep at Four-Way Closure Ridge offshore southwestern Taiwan.</title>
        <authorList>
            <person name="Chen S.-C."/>
            <person name="Teng N.-H."/>
            <person name="Lin Y.-S."/>
            <person name="Lai M.-C."/>
            <person name="Chen H.-H."/>
            <person name="Wang C.-C."/>
        </authorList>
    </citation>
    <scope>NUCLEOTIDE SEQUENCE [LARGE SCALE GENOMIC DNA]</scope>
    <source>
        <strain evidence="2 3">DSM 2702</strain>
    </source>
</reference>
<dbReference type="Gene3D" id="3.40.50.410">
    <property type="entry name" value="von Willebrand factor, type A domain"/>
    <property type="match status" value="1"/>
</dbReference>
<proteinExistence type="predicted"/>